<proteinExistence type="predicted"/>
<gene>
    <name evidence="1" type="ORF">ABDJ85_16825</name>
</gene>
<evidence type="ECO:0000313" key="1">
    <source>
        <dbReference type="EMBL" id="MEO3693137.1"/>
    </source>
</evidence>
<accession>A0ABV0G5Y0</accession>
<sequence length="267" mass="28249">MSMLTMPPEAAQAECLRRVAAHAALLQAAPDGPPPVPEAEPRHALILAPHPDDECINGALPLRLHQEAGWRVTALAVTLGSAPARQAERWAEMQAACDQLGFEPRSLGDAPLHELLAALQPDLVLLPHAQDDNPTHRRVHAAGIAALAEAGLSTFLACTEFWSTQAAPNALVQTSCADTARLMAALMAHQGEIARNPYHLRLPAFMADSVRRGGELVGGPGSAPPDFAFATLYRLVRVEGGQLADDLPCRIHPAASALTAARLFASP</sequence>
<dbReference type="Gene3D" id="3.40.50.10320">
    <property type="entry name" value="LmbE-like"/>
    <property type="match status" value="1"/>
</dbReference>
<reference evidence="1 2" key="1">
    <citation type="submission" date="2024-05" db="EMBL/GenBank/DDBJ databases">
        <title>Roseateles sp. DJS-2-20 16S ribosomal RNA gene Genome sequencing and assembly.</title>
        <authorList>
            <person name="Woo H."/>
        </authorList>
    </citation>
    <scope>NUCLEOTIDE SEQUENCE [LARGE SCALE GENOMIC DNA]</scope>
    <source>
        <strain evidence="1 2">DJS-2-20</strain>
    </source>
</reference>
<dbReference type="Proteomes" id="UP001495147">
    <property type="component" value="Unassembled WGS sequence"/>
</dbReference>
<dbReference type="GO" id="GO:0016787">
    <property type="term" value="F:hydrolase activity"/>
    <property type="evidence" value="ECO:0007669"/>
    <property type="project" value="UniProtKB-KW"/>
</dbReference>
<comment type="caution">
    <text evidence="1">The sequence shown here is derived from an EMBL/GenBank/DDBJ whole genome shotgun (WGS) entry which is preliminary data.</text>
</comment>
<name>A0ABV0G5Y0_9BURK</name>
<keyword evidence="2" id="KW-1185">Reference proteome</keyword>
<dbReference type="Pfam" id="PF02585">
    <property type="entry name" value="PIG-L"/>
    <property type="match status" value="1"/>
</dbReference>
<evidence type="ECO:0000313" key="2">
    <source>
        <dbReference type="Proteomes" id="UP001495147"/>
    </source>
</evidence>
<dbReference type="SUPFAM" id="SSF102588">
    <property type="entry name" value="LmbE-like"/>
    <property type="match status" value="1"/>
</dbReference>
<organism evidence="1 2">
    <name type="scientific">Roseateles paludis</name>
    <dbReference type="NCBI Taxonomy" id="3145238"/>
    <lineage>
        <taxon>Bacteria</taxon>
        <taxon>Pseudomonadati</taxon>
        <taxon>Pseudomonadota</taxon>
        <taxon>Betaproteobacteria</taxon>
        <taxon>Burkholderiales</taxon>
        <taxon>Sphaerotilaceae</taxon>
        <taxon>Roseateles</taxon>
    </lineage>
</organism>
<dbReference type="EC" id="3.5.1.-" evidence="1"/>
<dbReference type="EMBL" id="JBDPZD010000005">
    <property type="protein sequence ID" value="MEO3693137.1"/>
    <property type="molecule type" value="Genomic_DNA"/>
</dbReference>
<keyword evidence="1" id="KW-0378">Hydrolase</keyword>
<dbReference type="InterPro" id="IPR024078">
    <property type="entry name" value="LmbE-like_dom_sf"/>
</dbReference>
<dbReference type="RefSeq" id="WP_347705949.1">
    <property type="nucleotide sequence ID" value="NZ_JBDPZD010000005.1"/>
</dbReference>
<protein>
    <submittedName>
        <fullName evidence="1">PIG-L family deacetylase</fullName>
        <ecNumber evidence="1">3.5.1.-</ecNumber>
    </submittedName>
</protein>
<dbReference type="InterPro" id="IPR003737">
    <property type="entry name" value="GlcNAc_PI_deacetylase-related"/>
</dbReference>